<accession>A0A239IHE8</accession>
<name>A0A239IHE8_EKHLU</name>
<keyword evidence="1" id="KW-0732">Signal</keyword>
<gene>
    <name evidence="2" type="ORF">SAMN05421640_1667</name>
</gene>
<dbReference type="InterPro" id="IPR021314">
    <property type="entry name" value="DUF2911"/>
</dbReference>
<keyword evidence="3" id="KW-1185">Reference proteome</keyword>
<feature type="signal peptide" evidence="1">
    <location>
        <begin position="1"/>
        <end position="22"/>
    </location>
</feature>
<evidence type="ECO:0000313" key="3">
    <source>
        <dbReference type="Proteomes" id="UP000198393"/>
    </source>
</evidence>
<reference evidence="2 3" key="1">
    <citation type="submission" date="2017-06" db="EMBL/GenBank/DDBJ databases">
        <authorList>
            <person name="Kim H.J."/>
            <person name="Triplett B.A."/>
        </authorList>
    </citation>
    <scope>NUCLEOTIDE SEQUENCE [LARGE SCALE GENOMIC DNA]</scope>
    <source>
        <strain evidence="2 3">DSM 19307</strain>
    </source>
</reference>
<dbReference type="Pfam" id="PF11138">
    <property type="entry name" value="DUF2911"/>
    <property type="match status" value="1"/>
</dbReference>
<feature type="chain" id="PRO_5012782919" evidence="1">
    <location>
        <begin position="23"/>
        <end position="376"/>
    </location>
</feature>
<dbReference type="Proteomes" id="UP000198393">
    <property type="component" value="Unassembled WGS sequence"/>
</dbReference>
<dbReference type="InterPro" id="IPR011990">
    <property type="entry name" value="TPR-like_helical_dom_sf"/>
</dbReference>
<dbReference type="Gene3D" id="1.25.40.10">
    <property type="entry name" value="Tetratricopeptide repeat domain"/>
    <property type="match status" value="1"/>
</dbReference>
<sequence>MNYNRKFFGMLILSFVSFVGLAQLSTPPGGGSQRSFVKQHIGGVGKVAIEYSSPGARGRTIFGTVVPYGFNNLGFGLSTAENPSPWRAGADQNTTFYSSHDVLIEGEELKAGKYGFFVAPAEDGPWTVIFSKDNNHWGSFFYKPENDALRVEVEAEDTEPREWLTYDFIDRQPTSATVALIWGDKKLPIKIEMKDPVKAHLDVLTAELNNQAGFTAGNYSAAARYASGAGAHEEAIKWADQAINAPFFGAKNWNTMSTKGAVLTAAGRTDEAAEVMDEAIKLPGATAFAIHGYGRQLIAAGQKDKALEVFKYNHKQNNGTWPTNYGLARGYSAVGNYKQAIKYLELAKANVPAGDTLNPPIIDQNIEKLKKGEDIN</sequence>
<evidence type="ECO:0000313" key="2">
    <source>
        <dbReference type="EMBL" id="SNS92949.1"/>
    </source>
</evidence>
<proteinExistence type="predicted"/>
<dbReference type="AlphaFoldDB" id="A0A239IHE8"/>
<dbReference type="RefSeq" id="WP_179213347.1">
    <property type="nucleotide sequence ID" value="NZ_FZPD01000003.1"/>
</dbReference>
<dbReference type="EMBL" id="FZPD01000003">
    <property type="protein sequence ID" value="SNS92949.1"/>
    <property type="molecule type" value="Genomic_DNA"/>
</dbReference>
<evidence type="ECO:0000256" key="1">
    <source>
        <dbReference type="SAM" id="SignalP"/>
    </source>
</evidence>
<organism evidence="2 3">
    <name type="scientific">Ekhidna lutea</name>
    <dbReference type="NCBI Taxonomy" id="447679"/>
    <lineage>
        <taxon>Bacteria</taxon>
        <taxon>Pseudomonadati</taxon>
        <taxon>Bacteroidota</taxon>
        <taxon>Cytophagia</taxon>
        <taxon>Cytophagales</taxon>
        <taxon>Reichenbachiellaceae</taxon>
        <taxon>Ekhidna</taxon>
    </lineage>
</organism>
<protein>
    <submittedName>
        <fullName evidence="2">Tetratricopeptide (TPR) repeat</fullName>
    </submittedName>
</protein>
<dbReference type="SUPFAM" id="SSF48452">
    <property type="entry name" value="TPR-like"/>
    <property type="match status" value="1"/>
</dbReference>